<dbReference type="SUPFAM" id="SSF54236">
    <property type="entry name" value="Ubiquitin-like"/>
    <property type="match status" value="1"/>
</dbReference>
<dbReference type="AlphaFoldDB" id="A0AAE2D6U1"/>
<evidence type="ECO:0000259" key="2">
    <source>
        <dbReference type="PROSITE" id="PS50057"/>
    </source>
</evidence>
<dbReference type="Pfam" id="PF09380">
    <property type="entry name" value="FERM_C"/>
    <property type="match status" value="1"/>
</dbReference>
<dbReference type="InterPro" id="IPR035963">
    <property type="entry name" value="FERM_2"/>
</dbReference>
<evidence type="ECO:0000313" key="3">
    <source>
        <dbReference type="EMBL" id="KAK4473531.1"/>
    </source>
</evidence>
<dbReference type="InterPro" id="IPR019748">
    <property type="entry name" value="FERM_central"/>
</dbReference>
<dbReference type="Pfam" id="PF09379">
    <property type="entry name" value="FERM_N"/>
    <property type="match status" value="1"/>
</dbReference>
<dbReference type="Proteomes" id="UP001292079">
    <property type="component" value="Unassembled WGS sequence"/>
</dbReference>
<comment type="caution">
    <text evidence="3">The sequence shown here is derived from an EMBL/GenBank/DDBJ whole genome shotgun (WGS) entry which is preliminary data.</text>
</comment>
<organism evidence="3 4">
    <name type="scientific">Schistosoma mekongi</name>
    <name type="common">Parasitic worm</name>
    <dbReference type="NCBI Taxonomy" id="38744"/>
    <lineage>
        <taxon>Eukaryota</taxon>
        <taxon>Metazoa</taxon>
        <taxon>Spiralia</taxon>
        <taxon>Lophotrochozoa</taxon>
        <taxon>Platyhelminthes</taxon>
        <taxon>Trematoda</taxon>
        <taxon>Digenea</taxon>
        <taxon>Strigeidida</taxon>
        <taxon>Schistosomatoidea</taxon>
        <taxon>Schistosomatidae</taxon>
        <taxon>Schistosoma</taxon>
    </lineage>
</organism>
<accession>A0AAE2D6U1</accession>
<evidence type="ECO:0000313" key="4">
    <source>
        <dbReference type="Proteomes" id="UP001292079"/>
    </source>
</evidence>
<dbReference type="PANTHER" id="PTHR23280">
    <property type="entry name" value="4.1 G PROTEIN"/>
    <property type="match status" value="1"/>
</dbReference>
<dbReference type="PROSITE" id="PS50057">
    <property type="entry name" value="FERM_3"/>
    <property type="match status" value="1"/>
</dbReference>
<dbReference type="InterPro" id="IPR018979">
    <property type="entry name" value="FERM_N"/>
</dbReference>
<evidence type="ECO:0000256" key="1">
    <source>
        <dbReference type="SAM" id="MobiDB-lite"/>
    </source>
</evidence>
<dbReference type="Gene3D" id="3.10.20.90">
    <property type="entry name" value="Phosphatidylinositol 3-kinase Catalytic Subunit, Chain A, domain 1"/>
    <property type="match status" value="1"/>
</dbReference>
<dbReference type="GO" id="GO:0005856">
    <property type="term" value="C:cytoskeleton"/>
    <property type="evidence" value="ECO:0007669"/>
    <property type="project" value="TreeGrafter"/>
</dbReference>
<feature type="region of interest" description="Disordered" evidence="1">
    <location>
        <begin position="758"/>
        <end position="793"/>
    </location>
</feature>
<dbReference type="PROSITE" id="PS00661">
    <property type="entry name" value="FERM_2"/>
    <property type="match status" value="1"/>
</dbReference>
<dbReference type="GO" id="GO:0031032">
    <property type="term" value="P:actomyosin structure organization"/>
    <property type="evidence" value="ECO:0007669"/>
    <property type="project" value="TreeGrafter"/>
</dbReference>
<dbReference type="InterPro" id="IPR029071">
    <property type="entry name" value="Ubiquitin-like_domsf"/>
</dbReference>
<feature type="compositionally biased region" description="Polar residues" evidence="1">
    <location>
        <begin position="346"/>
        <end position="355"/>
    </location>
</feature>
<protein>
    <recommendedName>
        <fullName evidence="2">FERM domain-containing protein</fullName>
    </recommendedName>
</protein>
<gene>
    <name evidence="3" type="ORF">MN116_002891</name>
</gene>
<dbReference type="Pfam" id="PF00373">
    <property type="entry name" value="FERM_M"/>
    <property type="match status" value="1"/>
</dbReference>
<proteinExistence type="predicted"/>
<dbReference type="InterPro" id="IPR011993">
    <property type="entry name" value="PH-like_dom_sf"/>
</dbReference>
<dbReference type="InterPro" id="IPR019749">
    <property type="entry name" value="Band_41_domain"/>
</dbReference>
<dbReference type="Gene3D" id="2.30.29.30">
    <property type="entry name" value="Pleckstrin-homology domain (PH domain)/Phosphotyrosine-binding domain (PTB)"/>
    <property type="match status" value="1"/>
</dbReference>
<sequence length="1123" mass="126346">MWSSSVNVSEHFHQDIHSPEFFDCPDDIWQLRNQTTPDSSKGLGATSSPGVTNLFSTPNTLNRSLICGFSPITVCESNVLPSQNNTTVNHKAKHVQQGLRSFLRKATSLKDSRFNQNIQCIVIGLDGKCFRFSVHKFAFGRELFDLVCRSLELEESQYFGLAYYLNRSATINSMSGIHRDEQNSSDLSFRLSSSSIDDCYSNKFCGFSMTNSLNPCTVYSNNMTTYPGFNPFFIDVPFWLDVEKRITDQCHGSKLIFYFQVKFYPQHPDLVFECPKSRRQFCLQLRYHLRIGRLLCSFETHVILGALIAQMDLGDAVKHNRSRSGHSSCRSNIPFTESSSHDFSRRQSISPTRSFSSERRCSLAQPEHSDDSIVWDSRVNDKFNQDKLYSLPVVNKTCTLNHIGCSCSTQQIDDISMMYLQCLPHLARGSITSSSIHQNTNDISSGSRPSLLSTTLNNIEDVLLSPLSQTFSPGWPYPKSDCRYCPVLLSRVARLHRKFRGMLQKDAEISFLRNVKKLSFYGVELHPIKKFHASYILSGSFKNITKKLIGSFYPRPRTCPAESYHNFLDNLTGDSSQLLNSDRTHNSLSITGLKSSLRRFFSIRYEGPPLFPFAFNDFPSFDFSLGVYYAGLFLQWGHLRLSHYTWSSIVKIYFHLDEFCLVVKTNKTKSSSSPRILLKCKFAFQKLARRFYRACVEHHIFFKIHSKRILHSNIVKRQPCKPVILPLNHTLHVDGELNPSVSINGPCSIEQLSVSNLQSPKLPTTPTRSESELDTSYSSKAQSNHPKFYGGSNQLVNASQMESTPQTNMRSLKETCSNSELLMSSTSNAASATRSASFTHLDAIHSIVDIASPIKCSSRLDIANSSVNFNDNDVDKCTASTNVPLCHCLPISGDRTTDSADCLCGITSTSSNIQLPFNMNDKSTTDALLTYPENPNSKLSNYDICQTLLTCEIPNLLPNSIPVNCNLPNSVEECLPTGMLHNLLSSHHISSDSSQAELIRPVNSLSYDVYSSVDLNPLNKIITPSYLSLISSYGEIIRLDNSSTNTNISKSSTSGVPCDFIPLNTTERQAAYNPIPIVRTRAFRFPYDPCLQINEYKTLVHSKIHLVRGTDIPLVSTKSFYHH</sequence>
<dbReference type="PANTHER" id="PTHR23280:SF21">
    <property type="entry name" value="PROTEIN 4.1 HOMOLOG"/>
    <property type="match status" value="1"/>
</dbReference>
<dbReference type="GO" id="GO:0005886">
    <property type="term" value="C:plasma membrane"/>
    <property type="evidence" value="ECO:0007669"/>
    <property type="project" value="TreeGrafter"/>
</dbReference>
<reference evidence="3" key="1">
    <citation type="submission" date="2022-04" db="EMBL/GenBank/DDBJ databases">
        <authorList>
            <person name="Xu L."/>
            <person name="Lv Z."/>
        </authorList>
    </citation>
    <scope>NUCLEOTIDE SEQUENCE</scope>
    <source>
        <strain evidence="3">LV_2022a</strain>
    </source>
</reference>
<name>A0AAE2D6U1_SCHME</name>
<dbReference type="EMBL" id="JALJAT010000002">
    <property type="protein sequence ID" value="KAK4473531.1"/>
    <property type="molecule type" value="Genomic_DNA"/>
</dbReference>
<dbReference type="CDD" id="cd14473">
    <property type="entry name" value="FERM_B-lobe"/>
    <property type="match status" value="2"/>
</dbReference>
<dbReference type="SUPFAM" id="SSF50729">
    <property type="entry name" value="PH domain-like"/>
    <property type="match status" value="1"/>
</dbReference>
<dbReference type="SUPFAM" id="SSF47031">
    <property type="entry name" value="Second domain of FERM"/>
    <property type="match status" value="1"/>
</dbReference>
<dbReference type="InterPro" id="IPR014352">
    <property type="entry name" value="FERM/acyl-CoA-bd_prot_sf"/>
</dbReference>
<feature type="compositionally biased region" description="Polar residues" evidence="1">
    <location>
        <begin position="325"/>
        <end position="338"/>
    </location>
</feature>
<keyword evidence="4" id="KW-1185">Reference proteome</keyword>
<dbReference type="InterPro" id="IPR019747">
    <property type="entry name" value="FERM_CS"/>
</dbReference>
<feature type="domain" description="FERM" evidence="2">
    <location>
        <begin position="118"/>
        <end position="706"/>
    </location>
</feature>
<dbReference type="InterPro" id="IPR000299">
    <property type="entry name" value="FERM_domain"/>
</dbReference>
<reference evidence="3" key="2">
    <citation type="journal article" date="2023" name="Infect Dis Poverty">
        <title>Chromosome-scale genome of the human blood fluke Schistosoma mekongi and its implications for public health.</title>
        <authorList>
            <person name="Zhou M."/>
            <person name="Xu L."/>
            <person name="Xu D."/>
            <person name="Chen W."/>
            <person name="Khan J."/>
            <person name="Hu Y."/>
            <person name="Huang H."/>
            <person name="Wei H."/>
            <person name="Zhang Y."/>
            <person name="Chusongsang P."/>
            <person name="Tanasarnprasert K."/>
            <person name="Hu X."/>
            <person name="Limpanont Y."/>
            <person name="Lv Z."/>
        </authorList>
    </citation>
    <scope>NUCLEOTIDE SEQUENCE</scope>
    <source>
        <strain evidence="3">LV_2022a</strain>
    </source>
</reference>
<feature type="region of interest" description="Disordered" evidence="1">
    <location>
        <begin position="320"/>
        <end position="364"/>
    </location>
</feature>
<dbReference type="InterPro" id="IPR018980">
    <property type="entry name" value="FERM_PH-like_C"/>
</dbReference>
<dbReference type="CDD" id="cd01765">
    <property type="entry name" value="FERM_F0_F1"/>
    <property type="match status" value="1"/>
</dbReference>
<dbReference type="Gene3D" id="1.20.80.10">
    <property type="match status" value="1"/>
</dbReference>
<dbReference type="SMART" id="SM00295">
    <property type="entry name" value="B41"/>
    <property type="match status" value="1"/>
</dbReference>
<dbReference type="SMART" id="SM01196">
    <property type="entry name" value="FERM_C"/>
    <property type="match status" value="1"/>
</dbReference>